<dbReference type="SUPFAM" id="SSF46689">
    <property type="entry name" value="Homeodomain-like"/>
    <property type="match status" value="2"/>
</dbReference>
<gene>
    <name evidence="5" type="ORF">J42TS3_28530</name>
</gene>
<evidence type="ECO:0000256" key="2">
    <source>
        <dbReference type="ARBA" id="ARBA00023125"/>
    </source>
</evidence>
<feature type="domain" description="HTH araC/xylS-type" evidence="4">
    <location>
        <begin position="187"/>
        <end position="285"/>
    </location>
</feature>
<dbReference type="Gene3D" id="1.10.10.60">
    <property type="entry name" value="Homeodomain-like"/>
    <property type="match status" value="2"/>
</dbReference>
<organism evidence="5 6">
    <name type="scientific">Paenibacillus vini</name>
    <dbReference type="NCBI Taxonomy" id="1476024"/>
    <lineage>
        <taxon>Bacteria</taxon>
        <taxon>Bacillati</taxon>
        <taxon>Bacillota</taxon>
        <taxon>Bacilli</taxon>
        <taxon>Bacillales</taxon>
        <taxon>Paenibacillaceae</taxon>
        <taxon>Paenibacillus</taxon>
    </lineage>
</organism>
<comment type="caution">
    <text evidence="5">The sequence shown here is derived from an EMBL/GenBank/DDBJ whole genome shotgun (WGS) entry which is preliminary data.</text>
</comment>
<dbReference type="Pfam" id="PF02311">
    <property type="entry name" value="AraC_binding"/>
    <property type="match status" value="1"/>
</dbReference>
<dbReference type="EMBL" id="BOSL01000008">
    <property type="protein sequence ID" value="GIP53818.1"/>
    <property type="molecule type" value="Genomic_DNA"/>
</dbReference>
<dbReference type="SMART" id="SM00342">
    <property type="entry name" value="HTH_ARAC"/>
    <property type="match status" value="1"/>
</dbReference>
<dbReference type="PANTHER" id="PTHR43280:SF28">
    <property type="entry name" value="HTH-TYPE TRANSCRIPTIONAL ACTIVATOR RHAS"/>
    <property type="match status" value="1"/>
</dbReference>
<dbReference type="PANTHER" id="PTHR43280">
    <property type="entry name" value="ARAC-FAMILY TRANSCRIPTIONAL REGULATOR"/>
    <property type="match status" value="1"/>
</dbReference>
<evidence type="ECO:0000256" key="3">
    <source>
        <dbReference type="ARBA" id="ARBA00023163"/>
    </source>
</evidence>
<name>A0ABQ4MCV8_9BACL</name>
<sequence>MSKPKSNTPDYSTIGFRFSEASSMGLYELFAVGRDLISSPSYRWEGQQRSDGPLFLFQYTISGNGRLRIGSKEHLLSAETAFLVEIPGDHCYYFAEKDEPWEFIFLLFRPNGLSDHWNAIKSRCGTIVAIPREHSVIRTLELIYLDARDGQLPDAFRASSSVYRFMMELRRFADELDGTGTQPEAIRKALDWMEKHYASVSGIEAIAEASGLSKFHFIRRFTSTVGITPLQYLTKVRIGHAIRLLRETDHSIEDIACNVGFSGGSYFIKVFHGIVGCSPGEFRKEKSHLAFHRLFFD</sequence>
<evidence type="ECO:0000256" key="1">
    <source>
        <dbReference type="ARBA" id="ARBA00023015"/>
    </source>
</evidence>
<protein>
    <recommendedName>
        <fullName evidence="4">HTH araC/xylS-type domain-containing protein</fullName>
    </recommendedName>
</protein>
<dbReference type="InterPro" id="IPR009057">
    <property type="entry name" value="Homeodomain-like_sf"/>
</dbReference>
<dbReference type="Pfam" id="PF12833">
    <property type="entry name" value="HTH_18"/>
    <property type="match status" value="1"/>
</dbReference>
<reference evidence="5 6" key="1">
    <citation type="submission" date="2021-03" db="EMBL/GenBank/DDBJ databases">
        <title>Antimicrobial resistance genes in bacteria isolated from Japanese honey, and their potential for conferring macrolide and lincosamide resistance in the American foulbrood pathogen Paenibacillus larvae.</title>
        <authorList>
            <person name="Okamoto M."/>
            <person name="Kumagai M."/>
            <person name="Kanamori H."/>
            <person name="Takamatsu D."/>
        </authorList>
    </citation>
    <scope>NUCLEOTIDE SEQUENCE [LARGE SCALE GENOMIC DNA]</scope>
    <source>
        <strain evidence="5 6">J42TS3</strain>
    </source>
</reference>
<proteinExistence type="predicted"/>
<keyword evidence="2" id="KW-0238">DNA-binding</keyword>
<dbReference type="InterPro" id="IPR003313">
    <property type="entry name" value="AraC-bd"/>
</dbReference>
<dbReference type="InterPro" id="IPR018060">
    <property type="entry name" value="HTH_AraC"/>
</dbReference>
<keyword evidence="6" id="KW-1185">Reference proteome</keyword>
<keyword evidence="1" id="KW-0805">Transcription regulation</keyword>
<dbReference type="SUPFAM" id="SSF51215">
    <property type="entry name" value="Regulatory protein AraC"/>
    <property type="match status" value="1"/>
</dbReference>
<keyword evidence="3" id="KW-0804">Transcription</keyword>
<evidence type="ECO:0000259" key="4">
    <source>
        <dbReference type="PROSITE" id="PS01124"/>
    </source>
</evidence>
<dbReference type="PROSITE" id="PS01124">
    <property type="entry name" value="HTH_ARAC_FAMILY_2"/>
    <property type="match status" value="1"/>
</dbReference>
<dbReference type="RefSeq" id="WP_213655270.1">
    <property type="nucleotide sequence ID" value="NZ_BOSL01000008.1"/>
</dbReference>
<accession>A0ABQ4MCV8</accession>
<dbReference type="Gene3D" id="2.60.120.280">
    <property type="entry name" value="Regulatory protein AraC"/>
    <property type="match status" value="1"/>
</dbReference>
<dbReference type="InterPro" id="IPR037923">
    <property type="entry name" value="HTH-like"/>
</dbReference>
<evidence type="ECO:0000313" key="6">
    <source>
        <dbReference type="Proteomes" id="UP000679992"/>
    </source>
</evidence>
<dbReference type="Proteomes" id="UP000679992">
    <property type="component" value="Unassembled WGS sequence"/>
</dbReference>
<evidence type="ECO:0000313" key="5">
    <source>
        <dbReference type="EMBL" id="GIP53818.1"/>
    </source>
</evidence>